<protein>
    <submittedName>
        <fullName evidence="3">Appr-1-p processing protein</fullName>
    </submittedName>
</protein>
<feature type="domain" description="Macro" evidence="2">
    <location>
        <begin position="1"/>
        <end position="164"/>
    </location>
</feature>
<dbReference type="CDD" id="cd02901">
    <property type="entry name" value="Macro_Poa1p-like"/>
    <property type="match status" value="1"/>
</dbReference>
<dbReference type="GO" id="GO:0140291">
    <property type="term" value="P:peptidyl-glutamate ADP-deribosylation"/>
    <property type="evidence" value="ECO:0007669"/>
    <property type="project" value="TreeGrafter"/>
</dbReference>
<reference evidence="3 4" key="1">
    <citation type="journal article" date="2017" name="Nat. Microbiol.">
        <title>Natural product diversity associated with the nematode symbionts Photorhabdus and Xenorhabdus.</title>
        <authorList>
            <person name="Tobias N.J."/>
            <person name="Wolff H."/>
            <person name="Djahanschiri B."/>
            <person name="Grundmann F."/>
            <person name="Kronenwerth M."/>
            <person name="Shi Y.M."/>
            <person name="Simonyi S."/>
            <person name="Grun P."/>
            <person name="Shapiro-Ilan D."/>
            <person name="Pidot S.J."/>
            <person name="Stinear T.P."/>
            <person name="Ebersberger I."/>
            <person name="Bode H.B."/>
        </authorList>
    </citation>
    <scope>NUCLEOTIDE SEQUENCE [LARGE SCALE GENOMIC DNA]</scope>
    <source>
        <strain evidence="3 4">DSM 17907</strain>
    </source>
</reference>
<dbReference type="InterPro" id="IPR002589">
    <property type="entry name" value="Macro_dom"/>
</dbReference>
<sequence length="164" mass="18524">MMHYTKGNLLDSDVEALVNTVNTVGVMGKGIALMFKERFPLNMALYRKACQSGAVNTGKIFVTETGELVGPRWIVNFPTKQHWRFPSKMEWIIEGLNDLKKWIVENNVRSIAIPPLGAGNGGLNWDDVKQEIEVALSPLTGVNIYIYEPIANYHNVSKKRELRH</sequence>
<evidence type="ECO:0000259" key="2">
    <source>
        <dbReference type="PROSITE" id="PS51154"/>
    </source>
</evidence>
<organism evidence="3 4">
    <name type="scientific">Xenorhabdus kozodoii</name>
    <dbReference type="NCBI Taxonomy" id="351676"/>
    <lineage>
        <taxon>Bacteria</taxon>
        <taxon>Pseudomonadati</taxon>
        <taxon>Pseudomonadota</taxon>
        <taxon>Gammaproteobacteria</taxon>
        <taxon>Enterobacterales</taxon>
        <taxon>Morganellaceae</taxon>
        <taxon>Xenorhabdus</taxon>
    </lineage>
</organism>
<keyword evidence="4" id="KW-1185">Reference proteome</keyword>
<accession>A0A2D0LFS4</accession>
<dbReference type="InterPro" id="IPR050892">
    <property type="entry name" value="ADP-ribose_metab_enzymes"/>
</dbReference>
<dbReference type="SUPFAM" id="SSF52949">
    <property type="entry name" value="Macro domain-like"/>
    <property type="match status" value="1"/>
</dbReference>
<dbReference type="Pfam" id="PF01661">
    <property type="entry name" value="Macro"/>
    <property type="match status" value="1"/>
</dbReference>
<comment type="catalytic activity">
    <reaction evidence="1">
        <text>an N-(ADP-alpha-D-ribosyl)-thymidine in DNA + H2O = a thymidine in DNA + ADP-D-ribose</text>
        <dbReference type="Rhea" id="RHEA:71655"/>
        <dbReference type="Rhea" id="RHEA-COMP:13556"/>
        <dbReference type="Rhea" id="RHEA-COMP:18051"/>
        <dbReference type="ChEBI" id="CHEBI:15377"/>
        <dbReference type="ChEBI" id="CHEBI:57967"/>
        <dbReference type="ChEBI" id="CHEBI:137386"/>
        <dbReference type="ChEBI" id="CHEBI:191199"/>
    </reaction>
    <physiologicalReaction direction="left-to-right" evidence="1">
        <dbReference type="Rhea" id="RHEA:71656"/>
    </physiologicalReaction>
</comment>
<name>A0A2D0LFS4_9GAMM</name>
<dbReference type="EMBL" id="NJCX01000004">
    <property type="protein sequence ID" value="PHM74556.1"/>
    <property type="molecule type" value="Genomic_DNA"/>
</dbReference>
<dbReference type="PROSITE" id="PS51154">
    <property type="entry name" value="MACRO"/>
    <property type="match status" value="1"/>
</dbReference>
<dbReference type="SMART" id="SM00506">
    <property type="entry name" value="A1pp"/>
    <property type="match status" value="1"/>
</dbReference>
<dbReference type="Gene3D" id="3.40.220.10">
    <property type="entry name" value="Leucine Aminopeptidase, subunit E, domain 1"/>
    <property type="match status" value="1"/>
</dbReference>
<comment type="caution">
    <text evidence="3">The sequence shown here is derived from an EMBL/GenBank/DDBJ whole genome shotgun (WGS) entry which is preliminary data.</text>
</comment>
<dbReference type="RefSeq" id="WP_244183381.1">
    <property type="nucleotide sequence ID" value="NZ_CAWNOR010000075.1"/>
</dbReference>
<proteinExistence type="predicted"/>
<evidence type="ECO:0000313" key="3">
    <source>
        <dbReference type="EMBL" id="PHM74556.1"/>
    </source>
</evidence>
<dbReference type="PANTHER" id="PTHR12521:SF0">
    <property type="entry name" value="ADP-RIBOSE GLYCOHYDROLASE OARD1"/>
    <property type="match status" value="1"/>
</dbReference>
<evidence type="ECO:0000256" key="1">
    <source>
        <dbReference type="ARBA" id="ARBA00035885"/>
    </source>
</evidence>
<dbReference type="Proteomes" id="UP000221101">
    <property type="component" value="Unassembled WGS sequence"/>
</dbReference>
<evidence type="ECO:0000313" key="4">
    <source>
        <dbReference type="Proteomes" id="UP000221101"/>
    </source>
</evidence>
<dbReference type="PANTHER" id="PTHR12521">
    <property type="entry name" value="PROTEIN C6ORF130"/>
    <property type="match status" value="1"/>
</dbReference>
<dbReference type="AlphaFoldDB" id="A0A2D0LFS4"/>
<dbReference type="InterPro" id="IPR043472">
    <property type="entry name" value="Macro_dom-like"/>
</dbReference>
<gene>
    <name evidence="3" type="ORF">Xkoz_00799</name>
</gene>